<proteinExistence type="predicted"/>
<keyword evidence="1" id="KW-0732">Signal</keyword>
<dbReference type="AlphaFoldDB" id="A0A0E9TDA7"/>
<name>A0A0E9TDA7_ANGAN</name>
<protein>
    <submittedName>
        <fullName evidence="2">Uncharacterized protein</fullName>
    </submittedName>
</protein>
<dbReference type="EMBL" id="GBXM01057712">
    <property type="protein sequence ID" value="JAH50865.1"/>
    <property type="molecule type" value="Transcribed_RNA"/>
</dbReference>
<reference evidence="2" key="2">
    <citation type="journal article" date="2015" name="Fish Shellfish Immunol.">
        <title>Early steps in the European eel (Anguilla anguilla)-Vibrio vulnificus interaction in the gills: Role of the RtxA13 toxin.</title>
        <authorList>
            <person name="Callol A."/>
            <person name="Pajuelo D."/>
            <person name="Ebbesson L."/>
            <person name="Teles M."/>
            <person name="MacKenzie S."/>
            <person name="Amaro C."/>
        </authorList>
    </citation>
    <scope>NUCLEOTIDE SEQUENCE</scope>
</reference>
<feature type="chain" id="PRO_5002432625" evidence="1">
    <location>
        <begin position="23"/>
        <end position="35"/>
    </location>
</feature>
<sequence>MLCWVRTVAIFCSCLFQWQVASVHFRINSAATISS</sequence>
<evidence type="ECO:0000313" key="2">
    <source>
        <dbReference type="EMBL" id="JAH50865.1"/>
    </source>
</evidence>
<reference evidence="2" key="1">
    <citation type="submission" date="2014-11" db="EMBL/GenBank/DDBJ databases">
        <authorList>
            <person name="Amaro Gonzalez C."/>
        </authorList>
    </citation>
    <scope>NUCLEOTIDE SEQUENCE</scope>
</reference>
<organism evidence="2">
    <name type="scientific">Anguilla anguilla</name>
    <name type="common">European freshwater eel</name>
    <name type="synonym">Muraena anguilla</name>
    <dbReference type="NCBI Taxonomy" id="7936"/>
    <lineage>
        <taxon>Eukaryota</taxon>
        <taxon>Metazoa</taxon>
        <taxon>Chordata</taxon>
        <taxon>Craniata</taxon>
        <taxon>Vertebrata</taxon>
        <taxon>Euteleostomi</taxon>
        <taxon>Actinopterygii</taxon>
        <taxon>Neopterygii</taxon>
        <taxon>Teleostei</taxon>
        <taxon>Anguilliformes</taxon>
        <taxon>Anguillidae</taxon>
        <taxon>Anguilla</taxon>
    </lineage>
</organism>
<feature type="signal peptide" evidence="1">
    <location>
        <begin position="1"/>
        <end position="22"/>
    </location>
</feature>
<accession>A0A0E9TDA7</accession>
<evidence type="ECO:0000256" key="1">
    <source>
        <dbReference type="SAM" id="SignalP"/>
    </source>
</evidence>